<gene>
    <name evidence="2" type="ORF">CN307_28800</name>
</gene>
<protein>
    <recommendedName>
        <fullName evidence="4">Group-specific protein</fullName>
    </recommendedName>
</protein>
<dbReference type="AlphaFoldDB" id="A0A2A8ZTL5"/>
<evidence type="ECO:0000313" key="3">
    <source>
        <dbReference type="Proteomes" id="UP000220032"/>
    </source>
</evidence>
<feature type="signal peptide" evidence="1">
    <location>
        <begin position="1"/>
        <end position="33"/>
    </location>
</feature>
<keyword evidence="1" id="KW-0732">Signal</keyword>
<dbReference type="Proteomes" id="UP000220032">
    <property type="component" value="Unassembled WGS sequence"/>
</dbReference>
<dbReference type="RefSeq" id="WP_098343919.1">
    <property type="nucleotide sequence ID" value="NZ_NTRR01000067.1"/>
</dbReference>
<organism evidence="2 3">
    <name type="scientific">Bacillus cereus</name>
    <dbReference type="NCBI Taxonomy" id="1396"/>
    <lineage>
        <taxon>Bacteria</taxon>
        <taxon>Bacillati</taxon>
        <taxon>Bacillota</taxon>
        <taxon>Bacilli</taxon>
        <taxon>Bacillales</taxon>
        <taxon>Bacillaceae</taxon>
        <taxon>Bacillus</taxon>
        <taxon>Bacillus cereus group</taxon>
    </lineage>
</organism>
<dbReference type="GO" id="GO:0004866">
    <property type="term" value="F:endopeptidase inhibitor activity"/>
    <property type="evidence" value="ECO:0007669"/>
    <property type="project" value="InterPro"/>
</dbReference>
<proteinExistence type="predicted"/>
<sequence length="228" mass="25343">MMKKNCKKMIRHTLAGFAVLIGLLAGGLNPAFASSEIQELVYDVNGEAVDLNAEYYLEPAFLNVPQRIVAEQWSDSKWAKLGPESDAITVKLKPVKGYEPSGGFPSYGVIFGQKNATVGVELETNVMITTNHYTVGVGKPLPYTRTGPAYLNAKSNGVQLRSTWQESPSTWRAQNTTVQDSQGNYIKSYISFKERNSGKYLLPKNAGEWLHVNHPSQFGENQWKLIKK</sequence>
<dbReference type="EMBL" id="NTRR01000067">
    <property type="protein sequence ID" value="PFE08358.1"/>
    <property type="molecule type" value="Genomic_DNA"/>
</dbReference>
<accession>A0A2A8ZTL5</accession>
<feature type="chain" id="PRO_5012360248" description="Group-specific protein" evidence="1">
    <location>
        <begin position="34"/>
        <end position="228"/>
    </location>
</feature>
<evidence type="ECO:0000313" key="2">
    <source>
        <dbReference type="EMBL" id="PFE08358.1"/>
    </source>
</evidence>
<name>A0A2A8ZTL5_BACCE</name>
<dbReference type="PROSITE" id="PS00283">
    <property type="entry name" value="SOYBEAN_KUNITZ"/>
    <property type="match status" value="1"/>
</dbReference>
<evidence type="ECO:0008006" key="4">
    <source>
        <dbReference type="Google" id="ProtNLM"/>
    </source>
</evidence>
<evidence type="ECO:0000256" key="1">
    <source>
        <dbReference type="SAM" id="SignalP"/>
    </source>
</evidence>
<comment type="caution">
    <text evidence="2">The sequence shown here is derived from an EMBL/GenBank/DDBJ whole genome shotgun (WGS) entry which is preliminary data.</text>
</comment>
<reference evidence="2 3" key="1">
    <citation type="submission" date="2017-09" db="EMBL/GenBank/DDBJ databases">
        <title>Large-scale bioinformatics analysis of Bacillus genomes uncovers conserved roles of natural products in bacterial physiology.</title>
        <authorList>
            <consortium name="Agbiome Team Llc"/>
            <person name="Bleich R.M."/>
            <person name="Grubbs K.J."/>
            <person name="Santa Maria K.C."/>
            <person name="Allen S.E."/>
            <person name="Farag S."/>
            <person name="Shank E.A."/>
            <person name="Bowers A."/>
        </authorList>
    </citation>
    <scope>NUCLEOTIDE SEQUENCE [LARGE SCALE GENOMIC DNA]</scope>
    <source>
        <strain evidence="2 3">AFS022681</strain>
    </source>
</reference>
<dbReference type="InterPro" id="IPR002160">
    <property type="entry name" value="Prot_inh_Kunz-lg"/>
</dbReference>